<feature type="domain" description="DUF2249" evidence="1">
    <location>
        <begin position="3"/>
        <end position="74"/>
    </location>
</feature>
<dbReference type="OrthoDB" id="198577at2157"/>
<keyword evidence="3" id="KW-1185">Reference proteome</keyword>
<dbReference type="Pfam" id="PF10006">
    <property type="entry name" value="DUF2249"/>
    <property type="match status" value="1"/>
</dbReference>
<protein>
    <submittedName>
        <fullName evidence="2">Uncharacterized conserved protein</fullName>
    </submittedName>
</protein>
<proteinExistence type="predicted"/>
<dbReference type="EMBL" id="FOCX01000010">
    <property type="protein sequence ID" value="SEO26864.1"/>
    <property type="molecule type" value="Genomic_DNA"/>
</dbReference>
<evidence type="ECO:0000313" key="2">
    <source>
        <dbReference type="EMBL" id="SEO26864.1"/>
    </source>
</evidence>
<reference evidence="3" key="1">
    <citation type="submission" date="2016-10" db="EMBL/GenBank/DDBJ databases">
        <authorList>
            <person name="Varghese N."/>
            <person name="Submissions S."/>
        </authorList>
    </citation>
    <scope>NUCLEOTIDE SEQUENCE [LARGE SCALE GENOMIC DNA]</scope>
    <source>
        <strain evidence="3">IBRC-M 10043</strain>
    </source>
</reference>
<organism evidence="2 3">
    <name type="scientific">Halorientalis persicus</name>
    <dbReference type="NCBI Taxonomy" id="1367881"/>
    <lineage>
        <taxon>Archaea</taxon>
        <taxon>Methanobacteriati</taxon>
        <taxon>Methanobacteriota</taxon>
        <taxon>Stenosarchaea group</taxon>
        <taxon>Halobacteria</taxon>
        <taxon>Halobacteriales</taxon>
        <taxon>Haloarculaceae</taxon>
        <taxon>Halorientalis</taxon>
    </lineage>
</organism>
<name>A0A1H8NB88_9EURY</name>
<sequence>MPEIDVREIPPKERHPKIMDTFAEMESGETLRLINDHDPKPLYYEMDAEVEAFDADNYEVRREDTEKFVAEFPKQ</sequence>
<dbReference type="RefSeq" id="WP_092660383.1">
    <property type="nucleotide sequence ID" value="NZ_FOCX01000010.1"/>
</dbReference>
<dbReference type="Proteomes" id="UP000198775">
    <property type="component" value="Unassembled WGS sequence"/>
</dbReference>
<evidence type="ECO:0000259" key="1">
    <source>
        <dbReference type="Pfam" id="PF10006"/>
    </source>
</evidence>
<accession>A0A1H8NB88</accession>
<evidence type="ECO:0000313" key="3">
    <source>
        <dbReference type="Proteomes" id="UP000198775"/>
    </source>
</evidence>
<gene>
    <name evidence="2" type="ORF">SAMN05216388_101089</name>
</gene>
<dbReference type="InterPro" id="IPR018720">
    <property type="entry name" value="DUF2249"/>
</dbReference>
<dbReference type="AlphaFoldDB" id="A0A1H8NB88"/>